<evidence type="ECO:0000313" key="16">
    <source>
        <dbReference type="EMBL" id="WOH03082.1"/>
    </source>
</evidence>
<feature type="domain" description="Protein kinase" evidence="15">
    <location>
        <begin position="319"/>
        <end position="594"/>
    </location>
</feature>
<dbReference type="InterPro" id="IPR017441">
    <property type="entry name" value="Protein_kinase_ATP_BS"/>
</dbReference>
<reference evidence="16" key="1">
    <citation type="journal article" date="2016" name="Nat. Genet.">
        <title>A high-quality carrot genome assembly provides new insights into carotenoid accumulation and asterid genome evolution.</title>
        <authorList>
            <person name="Iorizzo M."/>
            <person name="Ellison S."/>
            <person name="Senalik D."/>
            <person name="Zeng P."/>
            <person name="Satapoomin P."/>
            <person name="Huang J."/>
            <person name="Bowman M."/>
            <person name="Iovene M."/>
            <person name="Sanseverino W."/>
            <person name="Cavagnaro P."/>
            <person name="Yildiz M."/>
            <person name="Macko-Podgorni A."/>
            <person name="Moranska E."/>
            <person name="Grzebelus E."/>
            <person name="Grzebelus D."/>
            <person name="Ashrafi H."/>
            <person name="Zheng Z."/>
            <person name="Cheng S."/>
            <person name="Spooner D."/>
            <person name="Van Deynze A."/>
            <person name="Simon P."/>
        </authorList>
    </citation>
    <scope>NUCLEOTIDE SEQUENCE</scope>
    <source>
        <tissue evidence="16">Leaf</tissue>
    </source>
</reference>
<dbReference type="InterPro" id="IPR000719">
    <property type="entry name" value="Prot_kinase_dom"/>
</dbReference>
<dbReference type="GO" id="GO:0005524">
    <property type="term" value="F:ATP binding"/>
    <property type="evidence" value="ECO:0007669"/>
    <property type="project" value="UniProtKB-UniRule"/>
</dbReference>
<keyword evidence="11" id="KW-0325">Glycoprotein</keyword>
<keyword evidence="17" id="KW-1185">Reference proteome</keyword>
<dbReference type="Pfam" id="PF00069">
    <property type="entry name" value="Pkinase"/>
    <property type="match status" value="1"/>
</dbReference>
<dbReference type="InterPro" id="IPR011009">
    <property type="entry name" value="Kinase-like_dom_sf"/>
</dbReference>
<gene>
    <name evidence="16" type="ORF">DCAR_0522474</name>
</gene>
<dbReference type="InterPro" id="IPR008271">
    <property type="entry name" value="Ser/Thr_kinase_AS"/>
</dbReference>
<dbReference type="Gene3D" id="1.10.510.10">
    <property type="entry name" value="Transferase(Phosphotransferase) domain 1"/>
    <property type="match status" value="1"/>
</dbReference>
<dbReference type="Gene3D" id="3.30.200.20">
    <property type="entry name" value="Phosphorylase Kinase, domain 1"/>
    <property type="match status" value="1"/>
</dbReference>
<evidence type="ECO:0000256" key="5">
    <source>
        <dbReference type="ARBA" id="ARBA00022729"/>
    </source>
</evidence>
<dbReference type="EMBL" id="CP093347">
    <property type="protein sequence ID" value="WOH03082.1"/>
    <property type="molecule type" value="Genomic_DNA"/>
</dbReference>
<evidence type="ECO:0000256" key="9">
    <source>
        <dbReference type="ARBA" id="ARBA00022989"/>
    </source>
</evidence>
<keyword evidence="2" id="KW-0723">Serine/threonine-protein kinase</keyword>
<dbReference type="PROSITE" id="PS00108">
    <property type="entry name" value="PROTEIN_KINASE_ST"/>
    <property type="match status" value="1"/>
</dbReference>
<keyword evidence="4 13" id="KW-0812">Transmembrane</keyword>
<feature type="signal peptide" evidence="14">
    <location>
        <begin position="1"/>
        <end position="20"/>
    </location>
</feature>
<keyword evidence="10 13" id="KW-0472">Membrane</keyword>
<dbReference type="FunFam" id="3.30.200.20:FF:000178">
    <property type="entry name" value="serine/threonine-protein kinase PBS1-like"/>
    <property type="match status" value="1"/>
</dbReference>
<dbReference type="InterPro" id="IPR045874">
    <property type="entry name" value="LRK10/LRL21-25-like"/>
</dbReference>
<accession>A0AAF1B3X2</accession>
<dbReference type="GO" id="GO:0004674">
    <property type="term" value="F:protein serine/threonine kinase activity"/>
    <property type="evidence" value="ECO:0007669"/>
    <property type="project" value="UniProtKB-KW"/>
</dbReference>
<evidence type="ECO:0000256" key="4">
    <source>
        <dbReference type="ARBA" id="ARBA00022692"/>
    </source>
</evidence>
<evidence type="ECO:0000256" key="2">
    <source>
        <dbReference type="ARBA" id="ARBA00022527"/>
    </source>
</evidence>
<keyword evidence="5 14" id="KW-0732">Signal</keyword>
<evidence type="ECO:0000256" key="12">
    <source>
        <dbReference type="PROSITE-ProRule" id="PRU10141"/>
    </source>
</evidence>
<evidence type="ECO:0000256" key="3">
    <source>
        <dbReference type="ARBA" id="ARBA00022679"/>
    </source>
</evidence>
<evidence type="ECO:0000259" key="15">
    <source>
        <dbReference type="SMART" id="SM00220"/>
    </source>
</evidence>
<sequence>MNRVILNVFKFLVSVSCIMSNHGSAVLQDDECSVTRCPGGDEIRFPFHLIYPDKERQLQSDHCVFPVGFELSCGYYYPVVKFEYQVSTPLPGLHLSFSVAAYIDSIDYKSRQLHFISKSTNVSQHYGYYFVNSPFKPFTSSKVKAQFTYTDLRTDFTFYKCSSTKSEMDIDGVEVPSLSGHGFKVYAIYSHFRMTEIVLTSCTKLFNISHVPFNGGGLSWSEPDCGDCESKNQYCKFKPNSTTATECFPIPKVISELYMCLGKVAGIFVLSLLLAAICYAIYSYKQKIIFQQKIEIFLEDYKSLKPTRYSYADIKKITNHFKVRLGEGGYGSVFKGHLSNDVAVAVKVLNDNVDAKGSGQDFINEVSTIGLIHHVNVVRLVGYCADGCRRALVYEFQPNNSLEKYVYSRENQRNGFLGWEKMQKISLGIAKGIEYLHQGCAQRILHFDIKPQNILLDKKFNPKVSDFGLAKLCNKDQSRISMTMARGTVGYIAPEVFSRNFGEVSSKSDVYSFGMLLLEIVGARNHTSTGTENESEVYFPEWIFHQLEQRETITSPIEEDLDSKIRRKLTIVGLWCVNWHPADRPSMKHVIQMLQGEDCPVMPPNPFSSTGSRNELAGGPGRLFTSELEVISELE</sequence>
<evidence type="ECO:0000313" key="17">
    <source>
        <dbReference type="Proteomes" id="UP000077755"/>
    </source>
</evidence>
<evidence type="ECO:0000256" key="10">
    <source>
        <dbReference type="ARBA" id="ARBA00023136"/>
    </source>
</evidence>
<reference evidence="16" key="2">
    <citation type="submission" date="2022-03" db="EMBL/GenBank/DDBJ databases">
        <title>Draft title - Genomic analysis of global carrot germplasm unveils the trajectory of domestication and the origin of high carotenoid orange carrot.</title>
        <authorList>
            <person name="Iorizzo M."/>
            <person name="Ellison S."/>
            <person name="Senalik D."/>
            <person name="Macko-Podgorni A."/>
            <person name="Grzebelus D."/>
            <person name="Bostan H."/>
            <person name="Rolling W."/>
            <person name="Curaba J."/>
            <person name="Simon P."/>
        </authorList>
    </citation>
    <scope>NUCLEOTIDE SEQUENCE</scope>
    <source>
        <tissue evidence="16">Leaf</tissue>
    </source>
</reference>
<feature type="binding site" evidence="12">
    <location>
        <position position="347"/>
    </location>
    <ligand>
        <name>ATP</name>
        <dbReference type="ChEBI" id="CHEBI:30616"/>
    </ligand>
</feature>
<evidence type="ECO:0000256" key="8">
    <source>
        <dbReference type="ARBA" id="ARBA00022840"/>
    </source>
</evidence>
<keyword evidence="6 12" id="KW-0547">Nucleotide-binding</keyword>
<dbReference type="SUPFAM" id="SSF56112">
    <property type="entry name" value="Protein kinase-like (PK-like)"/>
    <property type="match status" value="1"/>
</dbReference>
<evidence type="ECO:0000256" key="1">
    <source>
        <dbReference type="ARBA" id="ARBA00004479"/>
    </source>
</evidence>
<keyword evidence="8 12" id="KW-0067">ATP-binding</keyword>
<keyword evidence="3" id="KW-0808">Transferase</keyword>
<protein>
    <recommendedName>
        <fullName evidence="15">Protein kinase domain-containing protein</fullName>
    </recommendedName>
</protein>
<evidence type="ECO:0000256" key="6">
    <source>
        <dbReference type="ARBA" id="ARBA00022741"/>
    </source>
</evidence>
<dbReference type="GO" id="GO:0016020">
    <property type="term" value="C:membrane"/>
    <property type="evidence" value="ECO:0007669"/>
    <property type="project" value="UniProtKB-SubCell"/>
</dbReference>
<dbReference type="AlphaFoldDB" id="A0AAF1B3X2"/>
<comment type="subcellular location">
    <subcellularLocation>
        <location evidence="1">Membrane</location>
        <topology evidence="1">Single-pass type I membrane protein</topology>
    </subcellularLocation>
</comment>
<proteinExistence type="predicted"/>
<evidence type="ECO:0000256" key="13">
    <source>
        <dbReference type="SAM" id="Phobius"/>
    </source>
</evidence>
<evidence type="ECO:0000256" key="11">
    <source>
        <dbReference type="ARBA" id="ARBA00023180"/>
    </source>
</evidence>
<dbReference type="PANTHER" id="PTHR27009">
    <property type="entry name" value="RUST RESISTANCE KINASE LR10-RELATED"/>
    <property type="match status" value="1"/>
</dbReference>
<feature type="chain" id="PRO_5042138623" description="Protein kinase domain-containing protein" evidence="14">
    <location>
        <begin position="21"/>
        <end position="635"/>
    </location>
</feature>
<evidence type="ECO:0000256" key="7">
    <source>
        <dbReference type="ARBA" id="ARBA00022777"/>
    </source>
</evidence>
<evidence type="ECO:0000256" key="14">
    <source>
        <dbReference type="SAM" id="SignalP"/>
    </source>
</evidence>
<organism evidence="16 17">
    <name type="scientific">Daucus carota subsp. sativus</name>
    <name type="common">Carrot</name>
    <dbReference type="NCBI Taxonomy" id="79200"/>
    <lineage>
        <taxon>Eukaryota</taxon>
        <taxon>Viridiplantae</taxon>
        <taxon>Streptophyta</taxon>
        <taxon>Embryophyta</taxon>
        <taxon>Tracheophyta</taxon>
        <taxon>Spermatophyta</taxon>
        <taxon>Magnoliopsida</taxon>
        <taxon>eudicotyledons</taxon>
        <taxon>Gunneridae</taxon>
        <taxon>Pentapetalae</taxon>
        <taxon>asterids</taxon>
        <taxon>campanulids</taxon>
        <taxon>Apiales</taxon>
        <taxon>Apiaceae</taxon>
        <taxon>Apioideae</taxon>
        <taxon>Scandiceae</taxon>
        <taxon>Daucinae</taxon>
        <taxon>Daucus</taxon>
        <taxon>Daucus sect. Daucus</taxon>
    </lineage>
</organism>
<dbReference type="Proteomes" id="UP000077755">
    <property type="component" value="Chromosome 5"/>
</dbReference>
<dbReference type="FunFam" id="1.10.510.10:FF:000590">
    <property type="entry name" value="PR5-like receptor kinase"/>
    <property type="match status" value="1"/>
</dbReference>
<feature type="transmembrane region" description="Helical" evidence="13">
    <location>
        <begin position="264"/>
        <end position="284"/>
    </location>
</feature>
<dbReference type="PROSITE" id="PS00107">
    <property type="entry name" value="PROTEIN_KINASE_ATP"/>
    <property type="match status" value="1"/>
</dbReference>
<keyword evidence="7" id="KW-0418">Kinase</keyword>
<dbReference type="SMART" id="SM00220">
    <property type="entry name" value="S_TKc"/>
    <property type="match status" value="1"/>
</dbReference>
<name>A0AAF1B3X2_DAUCS</name>
<keyword evidence="9 13" id="KW-1133">Transmembrane helix</keyword>